<dbReference type="InterPro" id="IPR052742">
    <property type="entry name" value="Mito_N-acetyltransferase"/>
</dbReference>
<keyword evidence="2" id="KW-0012">Acyltransferase</keyword>
<dbReference type="CDD" id="cd04301">
    <property type="entry name" value="NAT_SF"/>
    <property type="match status" value="1"/>
</dbReference>
<dbReference type="SUPFAM" id="SSF55729">
    <property type="entry name" value="Acyl-CoA N-acyltransferases (Nat)"/>
    <property type="match status" value="1"/>
</dbReference>
<feature type="domain" description="N-acetyltransferase" evidence="1">
    <location>
        <begin position="12"/>
        <end position="172"/>
    </location>
</feature>
<gene>
    <name evidence="2" type="ORF">ACFFU4_06680</name>
</gene>
<dbReference type="PANTHER" id="PTHR43138:SF1">
    <property type="entry name" value="N-ACETYLTRANSFERASE ACA1"/>
    <property type="match status" value="1"/>
</dbReference>
<dbReference type="EC" id="2.3.-.-" evidence="2"/>
<accession>A0ABV5HYM7</accession>
<dbReference type="RefSeq" id="WP_377068345.1">
    <property type="nucleotide sequence ID" value="NZ_JBHMEC010000010.1"/>
</dbReference>
<dbReference type="Proteomes" id="UP001589670">
    <property type="component" value="Unassembled WGS sequence"/>
</dbReference>
<sequence length="173" mass="19021">MDTGAMGTGADITIRYAREDDFPVLWPILRDVIRAGDTYTIEPGLTREAVRGLWMEAPRATCVAEIAGEVLGTYYIKTNQPGGGAHVCNCGYMVAPAARGRGIARAMCLHSQREARAMGYLAMQFNFVVETNRGAIALWETLGFDTVGHLPRAFRHPARGLVDARVMYKWLGD</sequence>
<organism evidence="2 3">
    <name type="scientific">Roseovarius ramblicola</name>
    <dbReference type="NCBI Taxonomy" id="2022336"/>
    <lineage>
        <taxon>Bacteria</taxon>
        <taxon>Pseudomonadati</taxon>
        <taxon>Pseudomonadota</taxon>
        <taxon>Alphaproteobacteria</taxon>
        <taxon>Rhodobacterales</taxon>
        <taxon>Roseobacteraceae</taxon>
        <taxon>Roseovarius</taxon>
    </lineage>
</organism>
<name>A0ABV5HYM7_9RHOB</name>
<protein>
    <submittedName>
        <fullName evidence="2">GNAT family N-acetyltransferase</fullName>
        <ecNumber evidence="2">2.3.-.-</ecNumber>
    </submittedName>
</protein>
<evidence type="ECO:0000259" key="1">
    <source>
        <dbReference type="PROSITE" id="PS51186"/>
    </source>
</evidence>
<dbReference type="Gene3D" id="3.40.630.30">
    <property type="match status" value="1"/>
</dbReference>
<dbReference type="InterPro" id="IPR016181">
    <property type="entry name" value="Acyl_CoA_acyltransferase"/>
</dbReference>
<keyword evidence="2" id="KW-0808">Transferase</keyword>
<dbReference type="Pfam" id="PF00583">
    <property type="entry name" value="Acetyltransf_1"/>
    <property type="match status" value="1"/>
</dbReference>
<dbReference type="PANTHER" id="PTHR43138">
    <property type="entry name" value="ACETYLTRANSFERASE, GNAT FAMILY"/>
    <property type="match status" value="1"/>
</dbReference>
<evidence type="ECO:0000313" key="2">
    <source>
        <dbReference type="EMBL" id="MFB9149437.1"/>
    </source>
</evidence>
<keyword evidence="3" id="KW-1185">Reference proteome</keyword>
<dbReference type="PROSITE" id="PS51186">
    <property type="entry name" value="GNAT"/>
    <property type="match status" value="1"/>
</dbReference>
<dbReference type="InterPro" id="IPR000182">
    <property type="entry name" value="GNAT_dom"/>
</dbReference>
<proteinExistence type="predicted"/>
<reference evidence="2 3" key="1">
    <citation type="submission" date="2024-09" db="EMBL/GenBank/DDBJ databases">
        <authorList>
            <person name="Sun Q."/>
            <person name="Mori K."/>
        </authorList>
    </citation>
    <scope>NUCLEOTIDE SEQUENCE [LARGE SCALE GENOMIC DNA]</scope>
    <source>
        <strain evidence="2 3">CECT 9424</strain>
    </source>
</reference>
<dbReference type="EMBL" id="JBHMEC010000010">
    <property type="protein sequence ID" value="MFB9149437.1"/>
    <property type="molecule type" value="Genomic_DNA"/>
</dbReference>
<evidence type="ECO:0000313" key="3">
    <source>
        <dbReference type="Proteomes" id="UP001589670"/>
    </source>
</evidence>
<dbReference type="GO" id="GO:0016746">
    <property type="term" value="F:acyltransferase activity"/>
    <property type="evidence" value="ECO:0007669"/>
    <property type="project" value="UniProtKB-KW"/>
</dbReference>
<comment type="caution">
    <text evidence="2">The sequence shown here is derived from an EMBL/GenBank/DDBJ whole genome shotgun (WGS) entry which is preliminary data.</text>
</comment>